<reference evidence="2" key="1">
    <citation type="journal article" date="2014" name="Sci. Data">
        <title>Genomes of diverse isolates of the marine cyanobacterium Prochlorococcus.</title>
        <authorList>
            <person name="Biller S."/>
            <person name="Berube P."/>
            <person name="Thompson J."/>
            <person name="Kelly L."/>
            <person name="Roggensack S."/>
            <person name="Awad L."/>
            <person name="Roache-Johnson K."/>
            <person name="Ding H."/>
            <person name="Giovannoni S.J."/>
            <person name="Moore L.R."/>
            <person name="Chisholm S.W."/>
        </authorList>
    </citation>
    <scope>NUCLEOTIDE SEQUENCE [LARGE SCALE GENOMIC DNA]</scope>
    <source>
        <strain evidence="2">SB</strain>
    </source>
</reference>
<dbReference type="OrthoDB" id="560739at2"/>
<organism evidence="1 2">
    <name type="scientific">Prochlorococcus marinus str. SB</name>
    <dbReference type="NCBI Taxonomy" id="59926"/>
    <lineage>
        <taxon>Bacteria</taxon>
        <taxon>Bacillati</taxon>
        <taxon>Cyanobacteriota</taxon>
        <taxon>Cyanophyceae</taxon>
        <taxon>Synechococcales</taxon>
        <taxon>Prochlorococcaceae</taxon>
        <taxon>Prochlorococcus</taxon>
    </lineage>
</organism>
<name>A0A0A2B4A5_PROMR</name>
<evidence type="ECO:0000313" key="1">
    <source>
        <dbReference type="EMBL" id="KGG07972.1"/>
    </source>
</evidence>
<proteinExistence type="predicted"/>
<dbReference type="eggNOG" id="ENOG5030R8X">
    <property type="taxonomic scope" value="Bacteria"/>
</dbReference>
<comment type="caution">
    <text evidence="1">The sequence shown here is derived from an EMBL/GenBank/DDBJ whole genome shotgun (WGS) entry which is preliminary data.</text>
</comment>
<dbReference type="Proteomes" id="UP000030345">
    <property type="component" value="Unassembled WGS sequence"/>
</dbReference>
<dbReference type="Pfam" id="PF11334">
    <property type="entry name" value="DUF3136"/>
    <property type="match status" value="1"/>
</dbReference>
<dbReference type="AlphaFoldDB" id="A0A0A2B4A5"/>
<dbReference type="EMBL" id="JNAS01000002">
    <property type="protein sequence ID" value="KGG07972.1"/>
    <property type="molecule type" value="Genomic_DNA"/>
</dbReference>
<sequence length="75" mass="8542">MSAAKLNIDELEAGYPLFCKALRLLILKGNSVKDIEKTVCWSHLETLNRCLPSRYKAPTYLMALIKRDIAKPNSY</sequence>
<dbReference type="InterPro" id="IPR021483">
    <property type="entry name" value="DUF3136"/>
</dbReference>
<protein>
    <recommendedName>
        <fullName evidence="3">DUF3136 domain-containing protein</fullName>
    </recommendedName>
</protein>
<dbReference type="STRING" id="59926.EV02_0640"/>
<evidence type="ECO:0000313" key="2">
    <source>
        <dbReference type="Proteomes" id="UP000030345"/>
    </source>
</evidence>
<dbReference type="RefSeq" id="WP_032519358.1">
    <property type="nucleotide sequence ID" value="NZ_CP138981.1"/>
</dbReference>
<accession>A0A0A2B4A5</accession>
<gene>
    <name evidence="1" type="ORF">EV02_0640</name>
</gene>
<evidence type="ECO:0008006" key="3">
    <source>
        <dbReference type="Google" id="ProtNLM"/>
    </source>
</evidence>